<dbReference type="eggNOG" id="COG1977">
    <property type="taxonomic scope" value="Bacteria"/>
</dbReference>
<dbReference type="EMBL" id="AP011112">
    <property type="protein sequence ID" value="BAI69591.1"/>
    <property type="molecule type" value="Genomic_DNA"/>
</dbReference>
<sequence>MMVRLLGYLGYIAGEQIVKIGEVTSVREVLNEVAKRKGIGNPLYSGDGIWEGILFILNGRVIQNLEEPVSEDDELVITFPTAGE</sequence>
<name>D3DID9_HYDTT</name>
<dbReference type="OrthoDB" id="9967599at2"/>
<dbReference type="InterPro" id="IPR003749">
    <property type="entry name" value="ThiS/MoaD-like"/>
</dbReference>
<evidence type="ECO:0000313" key="2">
    <source>
        <dbReference type="Proteomes" id="UP000002574"/>
    </source>
</evidence>
<dbReference type="STRING" id="608538.HTH_1134"/>
<dbReference type="AlphaFoldDB" id="D3DID9"/>
<gene>
    <name evidence="1" type="ordered locus">HTH_1134</name>
</gene>
<dbReference type="RefSeq" id="WP_012963771.1">
    <property type="nucleotide sequence ID" value="NC_013799.1"/>
</dbReference>
<dbReference type="Proteomes" id="UP000002574">
    <property type="component" value="Chromosome"/>
</dbReference>
<accession>D3DID9</accession>
<keyword evidence="2" id="KW-1185">Reference proteome</keyword>
<organism evidence="1 2">
    <name type="scientific">Hydrogenobacter thermophilus (strain DSM 6534 / IAM 12695 / TK-6)</name>
    <dbReference type="NCBI Taxonomy" id="608538"/>
    <lineage>
        <taxon>Bacteria</taxon>
        <taxon>Pseudomonadati</taxon>
        <taxon>Aquificota</taxon>
        <taxon>Aquificia</taxon>
        <taxon>Aquificales</taxon>
        <taxon>Aquificaceae</taxon>
        <taxon>Hydrogenobacter</taxon>
    </lineage>
</organism>
<dbReference type="KEGG" id="hte:Hydth_1126"/>
<proteinExistence type="predicted"/>
<evidence type="ECO:0000313" key="1">
    <source>
        <dbReference type="EMBL" id="BAI69591.1"/>
    </source>
</evidence>
<protein>
    <submittedName>
        <fullName evidence="1">Molybdopterin converting factor</fullName>
    </submittedName>
</protein>
<dbReference type="Pfam" id="PF02597">
    <property type="entry name" value="ThiS"/>
    <property type="match status" value="1"/>
</dbReference>
<reference evidence="1 2" key="1">
    <citation type="journal article" date="2010" name="J. Bacteriol.">
        <title>Complete genome sequence of the thermophilic, obligately chemolithoautotrophic hydrogen-oxidizing bacterium Hydrogenobacter thermophilus TK-6.</title>
        <authorList>
            <person name="Arai H."/>
            <person name="Kanbe H."/>
            <person name="Ishii M."/>
            <person name="Igarashi Y."/>
        </authorList>
    </citation>
    <scope>NUCLEOTIDE SEQUENCE [LARGE SCALE GENOMIC DNA]</scope>
    <source>
        <strain evidence="2">DSM 6534 / IAM 12695 / TK-6 [Tokyo]</strain>
    </source>
</reference>
<dbReference type="InterPro" id="IPR012675">
    <property type="entry name" value="Beta-grasp_dom_sf"/>
</dbReference>
<dbReference type="InterPro" id="IPR016155">
    <property type="entry name" value="Mopterin_synth/thiamin_S_b"/>
</dbReference>
<dbReference type="KEGG" id="hth:HTH_1134"/>
<dbReference type="CDD" id="cd17040">
    <property type="entry name" value="Ubl_MoaD_like"/>
    <property type="match status" value="1"/>
</dbReference>
<dbReference type="SUPFAM" id="SSF54285">
    <property type="entry name" value="MoaD/ThiS"/>
    <property type="match status" value="1"/>
</dbReference>
<dbReference type="Gene3D" id="3.10.20.30">
    <property type="match status" value="1"/>
</dbReference>